<dbReference type="SUPFAM" id="SSF52058">
    <property type="entry name" value="L domain-like"/>
    <property type="match status" value="1"/>
</dbReference>
<dbReference type="InterPro" id="IPR008271">
    <property type="entry name" value="Ser/Thr_kinase_AS"/>
</dbReference>
<dbReference type="InterPro" id="IPR000719">
    <property type="entry name" value="Prot_kinase_dom"/>
</dbReference>
<dbReference type="GO" id="GO:0004672">
    <property type="term" value="F:protein kinase activity"/>
    <property type="evidence" value="ECO:0007669"/>
    <property type="project" value="InterPro"/>
</dbReference>
<evidence type="ECO:0000256" key="6">
    <source>
        <dbReference type="ARBA" id="ARBA00022989"/>
    </source>
</evidence>
<keyword evidence="2" id="KW-0433">Leucine-rich repeat</keyword>
<reference evidence="10 11" key="1">
    <citation type="journal article" date="2020" name="Mol. Plant">
        <title>The Chromosome-Based Rubber Tree Genome Provides New Insights into Spurge Genome Evolution and Rubber Biosynthesis.</title>
        <authorList>
            <person name="Liu J."/>
            <person name="Shi C."/>
            <person name="Shi C.C."/>
            <person name="Li W."/>
            <person name="Zhang Q.J."/>
            <person name="Zhang Y."/>
            <person name="Li K."/>
            <person name="Lu H.F."/>
            <person name="Shi C."/>
            <person name="Zhu S.T."/>
            <person name="Xiao Z.Y."/>
            <person name="Nan H."/>
            <person name="Yue Y."/>
            <person name="Zhu X.G."/>
            <person name="Wu Y."/>
            <person name="Hong X.N."/>
            <person name="Fan G.Y."/>
            <person name="Tong Y."/>
            <person name="Zhang D."/>
            <person name="Mao C.L."/>
            <person name="Liu Y.L."/>
            <person name="Hao S.J."/>
            <person name="Liu W.Q."/>
            <person name="Lv M.Q."/>
            <person name="Zhang H.B."/>
            <person name="Liu Y."/>
            <person name="Hu-Tang G.R."/>
            <person name="Wang J.P."/>
            <person name="Wang J.H."/>
            <person name="Sun Y.H."/>
            <person name="Ni S.B."/>
            <person name="Chen W.B."/>
            <person name="Zhang X.C."/>
            <person name="Jiao Y.N."/>
            <person name="Eichler E.E."/>
            <person name="Li G.H."/>
            <person name="Liu X."/>
            <person name="Gao L.Z."/>
        </authorList>
    </citation>
    <scope>NUCLEOTIDE SEQUENCE [LARGE SCALE GENOMIC DNA]</scope>
    <source>
        <strain evidence="11">cv. GT1</strain>
        <tissue evidence="10">Leaf</tissue>
    </source>
</reference>
<keyword evidence="6" id="KW-1133">Transmembrane helix</keyword>
<keyword evidence="8" id="KW-0325">Glycoprotein</keyword>
<proteinExistence type="predicted"/>
<evidence type="ECO:0000256" key="3">
    <source>
        <dbReference type="ARBA" id="ARBA00022692"/>
    </source>
</evidence>
<dbReference type="SUPFAM" id="SSF56112">
    <property type="entry name" value="Protein kinase-like (PK-like)"/>
    <property type="match status" value="1"/>
</dbReference>
<keyword evidence="7" id="KW-0472">Membrane</keyword>
<name>A0A6A6LZZ0_HEVBR</name>
<keyword evidence="11" id="KW-1185">Reference proteome</keyword>
<dbReference type="PANTHER" id="PTHR45974">
    <property type="entry name" value="RECEPTOR-LIKE PROTEIN 55"/>
    <property type="match status" value="1"/>
</dbReference>
<evidence type="ECO:0000259" key="9">
    <source>
        <dbReference type="PROSITE" id="PS50011"/>
    </source>
</evidence>
<dbReference type="PROSITE" id="PS50011">
    <property type="entry name" value="PROTEIN_KINASE_DOM"/>
    <property type="match status" value="1"/>
</dbReference>
<dbReference type="Gene3D" id="3.80.10.10">
    <property type="entry name" value="Ribonuclease Inhibitor"/>
    <property type="match status" value="1"/>
</dbReference>
<dbReference type="GO" id="GO:0016020">
    <property type="term" value="C:membrane"/>
    <property type="evidence" value="ECO:0007669"/>
    <property type="project" value="UniProtKB-SubCell"/>
</dbReference>
<dbReference type="AlphaFoldDB" id="A0A6A6LZZ0"/>
<keyword evidence="5" id="KW-0677">Repeat</keyword>
<accession>A0A6A6LZZ0</accession>
<dbReference type="Gene3D" id="1.10.510.10">
    <property type="entry name" value="Transferase(Phosphotransferase) domain 1"/>
    <property type="match status" value="1"/>
</dbReference>
<dbReference type="EMBL" id="JAAGAX010000008">
    <property type="protein sequence ID" value="KAF2306594.1"/>
    <property type="molecule type" value="Genomic_DNA"/>
</dbReference>
<sequence length="222" mass="24733">MTKGLSRNYLTGDIPSKFPVNMTTIDLSDNRLNGTIPGSLSNLPVLQRLSVENNCLLVLSQLTSAEMSFNASARLTIGFFDGLLVKSSKKAIENCEVLFHDRDCGHGLFEILFQGKTELWDEVKHTIGSARGILYLHTEANPPVFHRDIKASNILLDSRLTAKVADFGLSRLASVPNDEGNLPNHVSTVVRELRDTLIQNFLTRTFTDKMMSIALGLYFWSF</sequence>
<evidence type="ECO:0000256" key="5">
    <source>
        <dbReference type="ARBA" id="ARBA00022737"/>
    </source>
</evidence>
<feature type="domain" description="Protein kinase" evidence="9">
    <location>
        <begin position="1"/>
        <end position="222"/>
    </location>
</feature>
<dbReference type="PROSITE" id="PS00108">
    <property type="entry name" value="PROTEIN_KINASE_ST"/>
    <property type="match status" value="1"/>
</dbReference>
<dbReference type="GO" id="GO:0005524">
    <property type="term" value="F:ATP binding"/>
    <property type="evidence" value="ECO:0007669"/>
    <property type="project" value="InterPro"/>
</dbReference>
<gene>
    <name evidence="10" type="ORF">GH714_019674</name>
</gene>
<protein>
    <recommendedName>
        <fullName evidence="9">Protein kinase domain-containing protein</fullName>
    </recommendedName>
</protein>
<dbReference type="Pfam" id="PF00560">
    <property type="entry name" value="LRR_1"/>
    <property type="match status" value="1"/>
</dbReference>
<evidence type="ECO:0000256" key="7">
    <source>
        <dbReference type="ARBA" id="ARBA00023136"/>
    </source>
</evidence>
<evidence type="ECO:0000313" key="10">
    <source>
        <dbReference type="EMBL" id="KAF2306594.1"/>
    </source>
</evidence>
<comment type="caution">
    <text evidence="10">The sequence shown here is derived from an EMBL/GenBank/DDBJ whole genome shotgun (WGS) entry which is preliminary data.</text>
</comment>
<dbReference type="Proteomes" id="UP000467840">
    <property type="component" value="Chromosome 9"/>
</dbReference>
<evidence type="ECO:0000256" key="1">
    <source>
        <dbReference type="ARBA" id="ARBA00004370"/>
    </source>
</evidence>
<dbReference type="Pfam" id="PF00069">
    <property type="entry name" value="Pkinase"/>
    <property type="match status" value="1"/>
</dbReference>
<dbReference type="InterPro" id="IPR011009">
    <property type="entry name" value="Kinase-like_dom_sf"/>
</dbReference>
<comment type="subcellular location">
    <subcellularLocation>
        <location evidence="1">Membrane</location>
    </subcellularLocation>
</comment>
<keyword evidence="4" id="KW-0732">Signal</keyword>
<evidence type="ECO:0000256" key="4">
    <source>
        <dbReference type="ARBA" id="ARBA00022729"/>
    </source>
</evidence>
<dbReference type="InterPro" id="IPR001611">
    <property type="entry name" value="Leu-rich_rpt"/>
</dbReference>
<dbReference type="PANTHER" id="PTHR45974:SF134">
    <property type="entry name" value="OS01G0960400 PROTEIN"/>
    <property type="match status" value="1"/>
</dbReference>
<evidence type="ECO:0000313" key="11">
    <source>
        <dbReference type="Proteomes" id="UP000467840"/>
    </source>
</evidence>
<evidence type="ECO:0000256" key="2">
    <source>
        <dbReference type="ARBA" id="ARBA00022614"/>
    </source>
</evidence>
<keyword evidence="3" id="KW-0812">Transmembrane</keyword>
<evidence type="ECO:0000256" key="8">
    <source>
        <dbReference type="ARBA" id="ARBA00023180"/>
    </source>
</evidence>
<dbReference type="InterPro" id="IPR032675">
    <property type="entry name" value="LRR_dom_sf"/>
</dbReference>
<organism evidence="10 11">
    <name type="scientific">Hevea brasiliensis</name>
    <name type="common">Para rubber tree</name>
    <name type="synonym">Siphonia brasiliensis</name>
    <dbReference type="NCBI Taxonomy" id="3981"/>
    <lineage>
        <taxon>Eukaryota</taxon>
        <taxon>Viridiplantae</taxon>
        <taxon>Streptophyta</taxon>
        <taxon>Embryophyta</taxon>
        <taxon>Tracheophyta</taxon>
        <taxon>Spermatophyta</taxon>
        <taxon>Magnoliopsida</taxon>
        <taxon>eudicotyledons</taxon>
        <taxon>Gunneridae</taxon>
        <taxon>Pentapetalae</taxon>
        <taxon>rosids</taxon>
        <taxon>fabids</taxon>
        <taxon>Malpighiales</taxon>
        <taxon>Euphorbiaceae</taxon>
        <taxon>Crotonoideae</taxon>
        <taxon>Micrandreae</taxon>
        <taxon>Hevea</taxon>
    </lineage>
</organism>